<reference evidence="1" key="2">
    <citation type="submission" date="2018-05" db="EMBL/GenBank/DDBJ databases">
        <title>OgluRS3 (Oryza glumaepatula Reference Sequence Version 3).</title>
        <authorList>
            <person name="Zhang J."/>
            <person name="Kudrna D."/>
            <person name="Lee S."/>
            <person name="Talag J."/>
            <person name="Welchert J."/>
            <person name="Wing R.A."/>
        </authorList>
    </citation>
    <scope>NUCLEOTIDE SEQUENCE [LARGE SCALE GENOMIC DNA]</scope>
</reference>
<sequence length="123" mass="13039">MQSRVPPRPFQIQKSLGDLEDRAVDKLDIYPEFILSAGLSSPYSPLFRPVQAATQASVSFPALLDTTCTHPSKPSPLALLPASIPSIPGDETTFGGFARNSSTILLLVASAEEAPFAVGIAEK</sequence>
<organism evidence="1">
    <name type="scientific">Oryza glumipatula</name>
    <dbReference type="NCBI Taxonomy" id="40148"/>
    <lineage>
        <taxon>Eukaryota</taxon>
        <taxon>Viridiplantae</taxon>
        <taxon>Streptophyta</taxon>
        <taxon>Embryophyta</taxon>
        <taxon>Tracheophyta</taxon>
        <taxon>Spermatophyta</taxon>
        <taxon>Magnoliopsida</taxon>
        <taxon>Liliopsida</taxon>
        <taxon>Poales</taxon>
        <taxon>Poaceae</taxon>
        <taxon>BOP clade</taxon>
        <taxon>Oryzoideae</taxon>
        <taxon>Oryzeae</taxon>
        <taxon>Oryzinae</taxon>
        <taxon>Oryza</taxon>
    </lineage>
</organism>
<keyword evidence="2" id="KW-1185">Reference proteome</keyword>
<proteinExistence type="predicted"/>
<dbReference type="HOGENOM" id="CLU_2018783_0_0_1"/>
<protein>
    <submittedName>
        <fullName evidence="1">Uncharacterized protein</fullName>
    </submittedName>
</protein>
<dbReference type="EnsemblPlants" id="OGLUM02G14440.1">
    <property type="protein sequence ID" value="OGLUM02G14440.1"/>
    <property type="gene ID" value="OGLUM02G14440"/>
</dbReference>
<evidence type="ECO:0000313" key="1">
    <source>
        <dbReference type="EnsemblPlants" id="OGLUM02G14440.1"/>
    </source>
</evidence>
<evidence type="ECO:0000313" key="2">
    <source>
        <dbReference type="Proteomes" id="UP000026961"/>
    </source>
</evidence>
<dbReference type="Gramene" id="OGLUM02G14440.1">
    <property type="protein sequence ID" value="OGLUM02G14440.1"/>
    <property type="gene ID" value="OGLUM02G14440"/>
</dbReference>
<name>A0A0D9YRC2_9ORYZ</name>
<reference evidence="1" key="1">
    <citation type="submission" date="2015-04" db="UniProtKB">
        <authorList>
            <consortium name="EnsemblPlants"/>
        </authorList>
    </citation>
    <scope>IDENTIFICATION</scope>
</reference>
<dbReference type="Proteomes" id="UP000026961">
    <property type="component" value="Chromosome 2"/>
</dbReference>
<dbReference type="AlphaFoldDB" id="A0A0D9YRC2"/>
<accession>A0A0D9YRC2</accession>